<evidence type="ECO:0000313" key="1">
    <source>
        <dbReference type="EMBL" id="CAN0571403.1"/>
    </source>
</evidence>
<gene>
    <name evidence="1" type="ORF">MRATA1EN22A_LOCUS28302</name>
</gene>
<proteinExistence type="predicted"/>
<protein>
    <submittedName>
        <fullName evidence="1">Uncharacterized protein</fullName>
    </submittedName>
</protein>
<dbReference type="EMBL" id="OX596093">
    <property type="protein sequence ID" value="CAN0571403.1"/>
    <property type="molecule type" value="Genomic_DNA"/>
</dbReference>
<name>A0AC60A986_RANTA</name>
<dbReference type="Proteomes" id="UP001162501">
    <property type="component" value="Chromosome 9"/>
</dbReference>
<evidence type="ECO:0000313" key="2">
    <source>
        <dbReference type="Proteomes" id="UP001162501"/>
    </source>
</evidence>
<reference evidence="1" key="2">
    <citation type="submission" date="2025-03" db="EMBL/GenBank/DDBJ databases">
        <authorList>
            <consortium name="ELIXIR-Norway"/>
            <consortium name="Elixir Norway"/>
        </authorList>
    </citation>
    <scope>NUCLEOTIDE SEQUENCE</scope>
</reference>
<organism evidence="1 2">
    <name type="scientific">Rangifer tarandus platyrhynchus</name>
    <name type="common">Svalbard reindeer</name>
    <dbReference type="NCBI Taxonomy" id="3082113"/>
    <lineage>
        <taxon>Eukaryota</taxon>
        <taxon>Metazoa</taxon>
        <taxon>Chordata</taxon>
        <taxon>Craniata</taxon>
        <taxon>Vertebrata</taxon>
        <taxon>Euteleostomi</taxon>
        <taxon>Mammalia</taxon>
        <taxon>Eutheria</taxon>
        <taxon>Laurasiatheria</taxon>
        <taxon>Artiodactyla</taxon>
        <taxon>Ruminantia</taxon>
        <taxon>Pecora</taxon>
        <taxon>Cervidae</taxon>
        <taxon>Odocoileinae</taxon>
        <taxon>Rangifer</taxon>
    </lineage>
</organism>
<reference evidence="1" key="1">
    <citation type="submission" date="2023-05" db="EMBL/GenBank/DDBJ databases">
        <authorList>
            <consortium name="ELIXIR-Norway"/>
        </authorList>
    </citation>
    <scope>NUCLEOTIDE SEQUENCE</scope>
</reference>
<sequence length="227" mass="23404">MLSPGGVSPPPTGNPDAKERLDKPTPTPAPRGGERARRTKRPYPTLTVRTHTPHTPPGREGERPRGPGLSAARAARTKEGIPELCPRGGGVLLKPDSHPRQDPRRNGNNEKPPSPAIPAPRAAGGGGAISAHTPADTHTRPPSAPAPARPSAARSPAELSHGRARRARAPSPPRASLASPAPAPTRGSAGRVRSETRAQAAGAAAQYGEPRLPQWSSGNTTGAAQYS</sequence>
<accession>A0AC60A986</accession>